<feature type="compositionally biased region" description="Acidic residues" evidence="1">
    <location>
        <begin position="145"/>
        <end position="156"/>
    </location>
</feature>
<evidence type="ECO:0000256" key="1">
    <source>
        <dbReference type="SAM" id="MobiDB-lite"/>
    </source>
</evidence>
<dbReference type="Proteomes" id="UP001165063">
    <property type="component" value="Unassembled WGS sequence"/>
</dbReference>
<keyword evidence="3" id="KW-1185">Reference proteome</keyword>
<feature type="region of interest" description="Disordered" evidence="1">
    <location>
        <begin position="386"/>
        <end position="471"/>
    </location>
</feature>
<feature type="compositionally biased region" description="Low complexity" evidence="1">
    <location>
        <begin position="134"/>
        <end position="144"/>
    </location>
</feature>
<gene>
    <name evidence="2" type="ORF">Amon01_000008600</name>
</gene>
<evidence type="ECO:0000313" key="3">
    <source>
        <dbReference type="Proteomes" id="UP001165063"/>
    </source>
</evidence>
<sequence length="602" mass="64398">MTSRFLNLKKIKHRDTTDSVSRTGDGNFGWKAELSDSSEDDDASDTRESEIHDSDIKSGKWEIGSSFEKYDDSDWAANAMQILDHAGTEESWAPAALKSKITEPLSDSSLTKSKSTRKPVPPTLNFPDNDDDSSSSAGWGNSSLSDDDDDDDEEDGVEKNKLSNDFYRNLPKKKSAESVNTFLEDSETDGSNILNSYASDHNSPSKHYPATEEDDDDDDSDSGDVAGWADESDSDDDSSDAYSFTPSDDNESLKKPNNKSTGSLSASGRRSGQHDDAPEHGLFGNKNLRDQFVGTNRNFSPSPAITAPNVKNDSVSSSIQAERSALSKSVTSATAADISESSSGDDSDGQREKVNIPEVVSSHRNYSYASATSHATAGTAITSATADTVGSTGSNGPAASITNLEQPPLFGASSRIPKSMPEESVESKDDASVSIPDGPHTSLRSASEVGHSTSRGTSISQIPEPKQRLPSVASEVISVKLDLASMPKVDIYQILGLNSSEQRIEGLKEARQKLLDYDTNLSAFLKQCMHSNPASATRDETLGPNARHAFQVSAGSAGAPHHIRFPSINTSTPTIGSTIGNISLKSTRKKIFKKFGKSKASN</sequence>
<feature type="compositionally biased region" description="Polar residues" evidence="1">
    <location>
        <begin position="293"/>
        <end position="334"/>
    </location>
</feature>
<feature type="compositionally biased region" description="Basic and acidic residues" evidence="1">
    <location>
        <begin position="44"/>
        <end position="58"/>
    </location>
</feature>
<reference evidence="2" key="1">
    <citation type="submission" date="2023-04" db="EMBL/GenBank/DDBJ databases">
        <title>Ambrosiozyma monospora NBRC 1965.</title>
        <authorList>
            <person name="Ichikawa N."/>
            <person name="Sato H."/>
            <person name="Tonouchi N."/>
        </authorList>
    </citation>
    <scope>NUCLEOTIDE SEQUENCE</scope>
    <source>
        <strain evidence="2">NBRC 1965</strain>
    </source>
</reference>
<dbReference type="EMBL" id="BSXU01000026">
    <property type="protein sequence ID" value="GMG18926.1"/>
    <property type="molecule type" value="Genomic_DNA"/>
</dbReference>
<feature type="compositionally biased region" description="Acidic residues" evidence="1">
    <location>
        <begin position="211"/>
        <end position="222"/>
    </location>
</feature>
<accession>A0A9W6YRR5</accession>
<feature type="compositionally biased region" description="Acidic residues" evidence="1">
    <location>
        <begin position="230"/>
        <end position="239"/>
    </location>
</feature>
<evidence type="ECO:0000313" key="2">
    <source>
        <dbReference type="EMBL" id="GMG18926.1"/>
    </source>
</evidence>
<comment type="caution">
    <text evidence="2">The sequence shown here is derived from an EMBL/GenBank/DDBJ whole genome shotgun (WGS) entry which is preliminary data.</text>
</comment>
<name>A0A9W6YRR5_AMBMO</name>
<organism evidence="2 3">
    <name type="scientific">Ambrosiozyma monospora</name>
    <name type="common">Yeast</name>
    <name type="synonym">Endomycopsis monosporus</name>
    <dbReference type="NCBI Taxonomy" id="43982"/>
    <lineage>
        <taxon>Eukaryota</taxon>
        <taxon>Fungi</taxon>
        <taxon>Dikarya</taxon>
        <taxon>Ascomycota</taxon>
        <taxon>Saccharomycotina</taxon>
        <taxon>Pichiomycetes</taxon>
        <taxon>Pichiales</taxon>
        <taxon>Pichiaceae</taxon>
        <taxon>Ambrosiozyma</taxon>
    </lineage>
</organism>
<feature type="region of interest" description="Disordered" evidence="1">
    <location>
        <begin position="94"/>
        <end position="361"/>
    </location>
</feature>
<proteinExistence type="predicted"/>
<feature type="compositionally biased region" description="Polar residues" evidence="1">
    <location>
        <begin position="442"/>
        <end position="461"/>
    </location>
</feature>
<feature type="compositionally biased region" description="Polar residues" evidence="1">
    <location>
        <begin position="177"/>
        <end position="202"/>
    </location>
</feature>
<feature type="region of interest" description="Disordered" evidence="1">
    <location>
        <begin position="13"/>
        <end position="58"/>
    </location>
</feature>
<dbReference type="AlphaFoldDB" id="A0A9W6YRR5"/>
<feature type="compositionally biased region" description="Polar residues" evidence="1">
    <location>
        <begin position="258"/>
        <end position="270"/>
    </location>
</feature>
<protein>
    <submittedName>
        <fullName evidence="2">Unnamed protein product</fullName>
    </submittedName>
</protein>
<feature type="compositionally biased region" description="Polar residues" evidence="1">
    <location>
        <begin position="389"/>
        <end position="405"/>
    </location>
</feature>